<organism evidence="3 4">
    <name type="scientific">Forsythia ovata</name>
    <dbReference type="NCBI Taxonomy" id="205694"/>
    <lineage>
        <taxon>Eukaryota</taxon>
        <taxon>Viridiplantae</taxon>
        <taxon>Streptophyta</taxon>
        <taxon>Embryophyta</taxon>
        <taxon>Tracheophyta</taxon>
        <taxon>Spermatophyta</taxon>
        <taxon>Magnoliopsida</taxon>
        <taxon>eudicotyledons</taxon>
        <taxon>Gunneridae</taxon>
        <taxon>Pentapetalae</taxon>
        <taxon>asterids</taxon>
        <taxon>lamiids</taxon>
        <taxon>Lamiales</taxon>
        <taxon>Oleaceae</taxon>
        <taxon>Forsythieae</taxon>
        <taxon>Forsythia</taxon>
    </lineage>
</organism>
<dbReference type="EMBL" id="JBFOLJ010000005">
    <property type="protein sequence ID" value="KAL2537570.1"/>
    <property type="molecule type" value="Genomic_DNA"/>
</dbReference>
<feature type="region of interest" description="Disordered" evidence="1">
    <location>
        <begin position="107"/>
        <end position="128"/>
    </location>
</feature>
<evidence type="ECO:0000256" key="1">
    <source>
        <dbReference type="SAM" id="MobiDB-lite"/>
    </source>
</evidence>
<dbReference type="Proteomes" id="UP001604277">
    <property type="component" value="Unassembled WGS sequence"/>
</dbReference>
<dbReference type="AlphaFoldDB" id="A0ABD1VJP0"/>
<feature type="domain" description="DUF3381" evidence="2">
    <location>
        <begin position="16"/>
        <end position="161"/>
    </location>
</feature>
<feature type="region of interest" description="Disordered" evidence="1">
    <location>
        <begin position="156"/>
        <end position="209"/>
    </location>
</feature>
<dbReference type="InterPro" id="IPR024576">
    <property type="entry name" value="rRNA_MeTfrase_Spb1_DUF3381"/>
</dbReference>
<evidence type="ECO:0000313" key="4">
    <source>
        <dbReference type="Proteomes" id="UP001604277"/>
    </source>
</evidence>
<accession>A0ABD1VJP0</accession>
<reference evidence="4" key="1">
    <citation type="submission" date="2024-07" db="EMBL/GenBank/DDBJ databases">
        <title>Two chromosome-level genome assemblies of Korean endemic species Abeliophyllum distichum and Forsythia ovata (Oleaceae).</title>
        <authorList>
            <person name="Jang H."/>
        </authorList>
    </citation>
    <scope>NUCLEOTIDE SEQUENCE [LARGE SCALE GENOMIC DNA]</scope>
</reference>
<protein>
    <submittedName>
        <fullName evidence="3">FtsJ-like methyltransferase family protein</fullName>
    </submittedName>
</protein>
<gene>
    <name evidence="3" type="ORF">Fot_18961</name>
</gene>
<evidence type="ECO:0000313" key="3">
    <source>
        <dbReference type="EMBL" id="KAL2537570.1"/>
    </source>
</evidence>
<feature type="compositionally biased region" description="Basic and acidic residues" evidence="1">
    <location>
        <begin position="156"/>
        <end position="165"/>
    </location>
</feature>
<evidence type="ECO:0000259" key="2">
    <source>
        <dbReference type="Pfam" id="PF11861"/>
    </source>
</evidence>
<dbReference type="Pfam" id="PF11861">
    <property type="entry name" value="DUF3381"/>
    <property type="match status" value="1"/>
</dbReference>
<name>A0ABD1VJP0_9LAMI</name>
<sequence length="209" mass="23463">MNGSDDSDVVDVLRGTKQKRHCDGYEDGDTTLRKVCSAANFIWSDSPREILSSVTFITFENPACLPIKDHTLTTEEIKALCDDPRAYGNQDSNHLLKWRMRIRKALSPSEKATSVTTPAENDSNEDEDEKLLNEMEELTNSTEQKKKKAKELLAKRQAKGKKDLAAVDNDEYNDEIGSSDSEGGNEEAQGDTSNDAYTDDKSQRQLFYK</sequence>
<comment type="caution">
    <text evidence="3">The sequence shown here is derived from an EMBL/GenBank/DDBJ whole genome shotgun (WGS) entry which is preliminary data.</text>
</comment>
<keyword evidence="4" id="KW-1185">Reference proteome</keyword>
<feature type="compositionally biased region" description="Polar residues" evidence="1">
    <location>
        <begin position="110"/>
        <end position="121"/>
    </location>
</feature>
<proteinExistence type="predicted"/>